<dbReference type="AlphaFoldDB" id="A0A853FVD8"/>
<protein>
    <submittedName>
        <fullName evidence="1">Uncharacterized protein</fullName>
    </submittedName>
</protein>
<keyword evidence="2" id="KW-1185">Reference proteome</keyword>
<organism evidence="1 2">
    <name type="scientific">Parapusillimonas granuli</name>
    <dbReference type="NCBI Taxonomy" id="380911"/>
    <lineage>
        <taxon>Bacteria</taxon>
        <taxon>Pseudomonadati</taxon>
        <taxon>Pseudomonadota</taxon>
        <taxon>Betaproteobacteria</taxon>
        <taxon>Burkholderiales</taxon>
        <taxon>Alcaligenaceae</taxon>
        <taxon>Parapusillimonas</taxon>
    </lineage>
</organism>
<reference evidence="1 2" key="1">
    <citation type="submission" date="2020-07" db="EMBL/GenBank/DDBJ databases">
        <title>Taxonomic revisions and descriptions of new bacterial species based on genomic comparisons in the high-G+C-content subgroup of the family Alcaligenaceae.</title>
        <authorList>
            <person name="Szabo A."/>
            <person name="Felfoldi T."/>
        </authorList>
    </citation>
    <scope>NUCLEOTIDE SEQUENCE [LARGE SCALE GENOMIC DNA]</scope>
    <source>
        <strain evidence="1 2">LMG 24012</strain>
    </source>
</reference>
<evidence type="ECO:0000313" key="2">
    <source>
        <dbReference type="Proteomes" id="UP000559809"/>
    </source>
</evidence>
<comment type="caution">
    <text evidence="1">The sequence shown here is derived from an EMBL/GenBank/DDBJ whole genome shotgun (WGS) entry which is preliminary data.</text>
</comment>
<sequence length="83" mass="9240">MMPRSPFLQDDLVLGPIVPPEFFDAPDNVKVLLGSLYDDAKNAGRIPPRQLPALLAGIERAVEKMEHDDHQVDAERLADGRLH</sequence>
<dbReference type="EMBL" id="JACCEM010000001">
    <property type="protein sequence ID" value="NYT47692.1"/>
    <property type="molecule type" value="Genomic_DNA"/>
</dbReference>
<evidence type="ECO:0000313" key="1">
    <source>
        <dbReference type="EMBL" id="NYT47692.1"/>
    </source>
</evidence>
<dbReference type="Proteomes" id="UP000559809">
    <property type="component" value="Unassembled WGS sequence"/>
</dbReference>
<dbReference type="RefSeq" id="WP_180152740.1">
    <property type="nucleotide sequence ID" value="NZ_JACCEM010000001.1"/>
</dbReference>
<proteinExistence type="predicted"/>
<accession>A0A853FVD8</accession>
<gene>
    <name evidence="1" type="ORF">H0A72_00035</name>
</gene>
<name>A0A853FVD8_9BURK</name>